<dbReference type="RefSeq" id="WP_286651676.1">
    <property type="nucleotide sequence ID" value="NZ_JACAGK010000038.1"/>
</dbReference>
<dbReference type="SUPFAM" id="SSF63825">
    <property type="entry name" value="YWTD domain"/>
    <property type="match status" value="1"/>
</dbReference>
<evidence type="ECO:0000313" key="3">
    <source>
        <dbReference type="Proteomes" id="UP001170954"/>
    </source>
</evidence>
<dbReference type="EMBL" id="JACAGK010000038">
    <property type="protein sequence ID" value="MDM1049149.1"/>
    <property type="molecule type" value="Genomic_DNA"/>
</dbReference>
<keyword evidence="3" id="KW-1185">Reference proteome</keyword>
<reference evidence="2" key="2">
    <citation type="journal article" date="2022" name="Sci. Total Environ.">
        <title>Prevalence, transmission, and molecular epidemiology of tet(X)-positive bacteria among humans, animals, and environmental niches in China: An epidemiological, and genomic-based study.</title>
        <authorList>
            <person name="Dong N."/>
            <person name="Zeng Y."/>
            <person name="Cai C."/>
            <person name="Sun C."/>
            <person name="Lu J."/>
            <person name="Liu C."/>
            <person name="Zhou H."/>
            <person name="Sun Q."/>
            <person name="Shu L."/>
            <person name="Wang H."/>
            <person name="Wang Y."/>
            <person name="Wang S."/>
            <person name="Wu C."/>
            <person name="Chan E.W."/>
            <person name="Chen G."/>
            <person name="Shen Z."/>
            <person name="Chen S."/>
            <person name="Zhang R."/>
        </authorList>
    </citation>
    <scope>NUCLEOTIDE SEQUENCE</scope>
    <source>
        <strain evidence="2">R1692</strain>
    </source>
</reference>
<gene>
    <name evidence="2" type="ORF">HX018_12975</name>
</gene>
<comment type="caution">
    <text evidence="2">The sequence shown here is derived from an EMBL/GenBank/DDBJ whole genome shotgun (WGS) entry which is preliminary data.</text>
</comment>
<evidence type="ECO:0000256" key="1">
    <source>
        <dbReference type="SAM" id="MobiDB-lite"/>
    </source>
</evidence>
<evidence type="ECO:0000313" key="2">
    <source>
        <dbReference type="EMBL" id="MDM1049149.1"/>
    </source>
</evidence>
<organism evidence="2 3">
    <name type="scientific">Sphingobacterium hotanense</name>
    <dbReference type="NCBI Taxonomy" id="649196"/>
    <lineage>
        <taxon>Bacteria</taxon>
        <taxon>Pseudomonadati</taxon>
        <taxon>Bacteroidota</taxon>
        <taxon>Sphingobacteriia</taxon>
        <taxon>Sphingobacteriales</taxon>
        <taxon>Sphingobacteriaceae</taxon>
        <taxon>Sphingobacterium</taxon>
    </lineage>
</organism>
<dbReference type="Proteomes" id="UP001170954">
    <property type="component" value="Unassembled WGS sequence"/>
</dbReference>
<accession>A0ABT7NPG5</accession>
<proteinExistence type="predicted"/>
<evidence type="ECO:0008006" key="4">
    <source>
        <dbReference type="Google" id="ProtNLM"/>
    </source>
</evidence>
<protein>
    <recommendedName>
        <fullName evidence="4">Lipoprotein</fullName>
    </recommendedName>
</protein>
<name>A0ABT7NPG5_9SPHI</name>
<feature type="region of interest" description="Disordered" evidence="1">
    <location>
        <begin position="320"/>
        <end position="344"/>
    </location>
</feature>
<sequence>MITTLIGIVACERDDDEPFVNRDFSRLYISFSDYSTNPQVASPTNIGVIKRADSTNFADVNNFQPFQSRTFGGNAISFSPAAQRVFMSSINQVVSDTSLQIFMVGPEGNLANNGKIDNKHANKVTGLVYYPSVDVLFGIDVSSSTIISYDIPKNRTGYMKVSRRFIIEDELLPWALAIHNNIMYVSRNGTNGGVDIYEGLISRRTDTLYNDVKPTRSLRIADTHNIQGMSLDTVNNTLALTDYTTSGTTSTGRILLFENFSELAKNGGNITPTRIITGPNTGLIRPSDVALDFKENSKYLYVADPGAKKVYRFLKTAEGDAEPDSEFSYRNGASTPVGLSLDSR</sequence>
<reference evidence="2" key="1">
    <citation type="submission" date="2020-06" db="EMBL/GenBank/DDBJ databases">
        <authorList>
            <person name="Dong N."/>
        </authorList>
    </citation>
    <scope>NUCLEOTIDE SEQUENCE</scope>
    <source>
        <strain evidence="2">R1692</strain>
    </source>
</reference>